<keyword evidence="2" id="KW-1185">Reference proteome</keyword>
<protein>
    <submittedName>
        <fullName evidence="1">Uncharacterized protein</fullName>
    </submittedName>
</protein>
<evidence type="ECO:0000313" key="1">
    <source>
        <dbReference type="EMBL" id="GKV43417.1"/>
    </source>
</evidence>
<accession>A0AAV5M441</accession>
<reference evidence="1 2" key="1">
    <citation type="journal article" date="2021" name="Commun. Biol.">
        <title>The genome of Shorea leprosula (Dipterocarpaceae) highlights the ecological relevance of drought in aseasonal tropical rainforests.</title>
        <authorList>
            <person name="Ng K.K.S."/>
            <person name="Kobayashi M.J."/>
            <person name="Fawcett J.A."/>
            <person name="Hatakeyama M."/>
            <person name="Paape T."/>
            <person name="Ng C.H."/>
            <person name="Ang C.C."/>
            <person name="Tnah L.H."/>
            <person name="Lee C.T."/>
            <person name="Nishiyama T."/>
            <person name="Sese J."/>
            <person name="O'Brien M.J."/>
            <person name="Copetti D."/>
            <person name="Mohd Noor M.I."/>
            <person name="Ong R.C."/>
            <person name="Putra M."/>
            <person name="Sireger I.Z."/>
            <person name="Indrioko S."/>
            <person name="Kosugi Y."/>
            <person name="Izuno A."/>
            <person name="Isagi Y."/>
            <person name="Lee S.L."/>
            <person name="Shimizu K.K."/>
        </authorList>
    </citation>
    <scope>NUCLEOTIDE SEQUENCE [LARGE SCALE GENOMIC DNA]</scope>
    <source>
        <strain evidence="1">214</strain>
    </source>
</reference>
<dbReference type="EMBL" id="BPVZ01000168">
    <property type="protein sequence ID" value="GKV43417.1"/>
    <property type="molecule type" value="Genomic_DNA"/>
</dbReference>
<dbReference type="AlphaFoldDB" id="A0AAV5M441"/>
<proteinExistence type="predicted"/>
<organism evidence="1 2">
    <name type="scientific">Rubroshorea leprosula</name>
    <dbReference type="NCBI Taxonomy" id="152421"/>
    <lineage>
        <taxon>Eukaryota</taxon>
        <taxon>Viridiplantae</taxon>
        <taxon>Streptophyta</taxon>
        <taxon>Embryophyta</taxon>
        <taxon>Tracheophyta</taxon>
        <taxon>Spermatophyta</taxon>
        <taxon>Magnoliopsida</taxon>
        <taxon>eudicotyledons</taxon>
        <taxon>Gunneridae</taxon>
        <taxon>Pentapetalae</taxon>
        <taxon>rosids</taxon>
        <taxon>malvids</taxon>
        <taxon>Malvales</taxon>
        <taxon>Dipterocarpaceae</taxon>
        <taxon>Rubroshorea</taxon>
    </lineage>
</organism>
<evidence type="ECO:0000313" key="2">
    <source>
        <dbReference type="Proteomes" id="UP001054252"/>
    </source>
</evidence>
<dbReference type="Proteomes" id="UP001054252">
    <property type="component" value="Unassembled WGS sequence"/>
</dbReference>
<comment type="caution">
    <text evidence="1">The sequence shown here is derived from an EMBL/GenBank/DDBJ whole genome shotgun (WGS) entry which is preliminary data.</text>
</comment>
<name>A0AAV5M441_9ROSI</name>
<sequence>MFSALSIKKSAKSEVNFQQICPPSRSSVLSIDKVR</sequence>
<gene>
    <name evidence="1" type="ORF">SLEP1_g50708</name>
</gene>